<organism evidence="8 9">
    <name type="scientific">Ammoniphilus resinae</name>
    <dbReference type="NCBI Taxonomy" id="861532"/>
    <lineage>
        <taxon>Bacteria</taxon>
        <taxon>Bacillati</taxon>
        <taxon>Bacillota</taxon>
        <taxon>Bacilli</taxon>
        <taxon>Bacillales</taxon>
        <taxon>Paenibacillaceae</taxon>
        <taxon>Aneurinibacillus group</taxon>
        <taxon>Ammoniphilus</taxon>
    </lineage>
</organism>
<gene>
    <name evidence="8" type="ORF">J2Z37_001886</name>
</gene>
<comment type="caution">
    <text evidence="8">The sequence shown here is derived from an EMBL/GenBank/DDBJ whole genome shotgun (WGS) entry which is preliminary data.</text>
</comment>
<comment type="similarity">
    <text evidence="2">Belongs to the phospholipase D family.</text>
</comment>
<dbReference type="EMBL" id="JAGGKT010000004">
    <property type="protein sequence ID" value="MBP1931885.1"/>
    <property type="molecule type" value="Genomic_DNA"/>
</dbReference>
<sequence>MLKNAGIPIKINSHSGLMHLKMTIVDKKIVTNGSFNYSKATSQKNDEVIMVIRDPEVAKSFTSEFENMWGNTKQFINY</sequence>
<keyword evidence="9" id="KW-1185">Reference proteome</keyword>
<evidence type="ECO:0000256" key="4">
    <source>
        <dbReference type="ARBA" id="ARBA00022801"/>
    </source>
</evidence>
<evidence type="ECO:0000256" key="1">
    <source>
        <dbReference type="ARBA" id="ARBA00000798"/>
    </source>
</evidence>
<dbReference type="InterPro" id="IPR001736">
    <property type="entry name" value="PLipase_D/transphosphatidylase"/>
</dbReference>
<evidence type="ECO:0000256" key="3">
    <source>
        <dbReference type="ARBA" id="ARBA00012027"/>
    </source>
</evidence>
<evidence type="ECO:0000256" key="5">
    <source>
        <dbReference type="ARBA" id="ARBA00022963"/>
    </source>
</evidence>
<keyword evidence="5" id="KW-0442">Lipid degradation</keyword>
<dbReference type="SUPFAM" id="SSF56024">
    <property type="entry name" value="Phospholipase D/nuclease"/>
    <property type="match status" value="1"/>
</dbReference>
<feature type="domain" description="PLD phosphodiesterase" evidence="7">
    <location>
        <begin position="14"/>
        <end position="41"/>
    </location>
</feature>
<proteinExistence type="inferred from homology"/>
<dbReference type="InterPro" id="IPR025202">
    <property type="entry name" value="PLD-like_dom"/>
</dbReference>
<accession>A0ABS4GPU2</accession>
<evidence type="ECO:0000256" key="2">
    <source>
        <dbReference type="ARBA" id="ARBA00008664"/>
    </source>
</evidence>
<dbReference type="Pfam" id="PF13091">
    <property type="entry name" value="PLDc_2"/>
    <property type="match status" value="1"/>
</dbReference>
<keyword evidence="6" id="KW-0443">Lipid metabolism</keyword>
<reference evidence="8 9" key="1">
    <citation type="submission" date="2021-03" db="EMBL/GenBank/DDBJ databases">
        <title>Genomic Encyclopedia of Type Strains, Phase IV (KMG-IV): sequencing the most valuable type-strain genomes for metagenomic binning, comparative biology and taxonomic classification.</title>
        <authorList>
            <person name="Goeker M."/>
        </authorList>
    </citation>
    <scope>NUCLEOTIDE SEQUENCE [LARGE SCALE GENOMIC DNA]</scope>
    <source>
        <strain evidence="8 9">DSM 24738</strain>
    </source>
</reference>
<dbReference type="PROSITE" id="PS50035">
    <property type="entry name" value="PLD"/>
    <property type="match status" value="1"/>
</dbReference>
<dbReference type="InterPro" id="IPR051406">
    <property type="entry name" value="PLD_domain"/>
</dbReference>
<evidence type="ECO:0000313" key="9">
    <source>
        <dbReference type="Proteomes" id="UP001519343"/>
    </source>
</evidence>
<keyword evidence="4" id="KW-0378">Hydrolase</keyword>
<dbReference type="PANTHER" id="PTHR43856">
    <property type="entry name" value="CARDIOLIPIN HYDROLASE"/>
    <property type="match status" value="1"/>
</dbReference>
<dbReference type="Proteomes" id="UP001519343">
    <property type="component" value="Unassembled WGS sequence"/>
</dbReference>
<evidence type="ECO:0000313" key="8">
    <source>
        <dbReference type="EMBL" id="MBP1931885.1"/>
    </source>
</evidence>
<comment type="catalytic activity">
    <reaction evidence="1">
        <text>a 1,2-diacyl-sn-glycero-3-phosphocholine + H2O = a 1,2-diacyl-sn-glycero-3-phosphate + choline + H(+)</text>
        <dbReference type="Rhea" id="RHEA:14445"/>
        <dbReference type="ChEBI" id="CHEBI:15354"/>
        <dbReference type="ChEBI" id="CHEBI:15377"/>
        <dbReference type="ChEBI" id="CHEBI:15378"/>
        <dbReference type="ChEBI" id="CHEBI:57643"/>
        <dbReference type="ChEBI" id="CHEBI:58608"/>
        <dbReference type="EC" id="3.1.4.4"/>
    </reaction>
</comment>
<dbReference type="EC" id="3.1.4.4" evidence="3"/>
<dbReference type="PANTHER" id="PTHR43856:SF1">
    <property type="entry name" value="MITOCHONDRIAL CARDIOLIPIN HYDROLASE"/>
    <property type="match status" value="1"/>
</dbReference>
<name>A0ABS4GPU2_9BACL</name>
<protein>
    <recommendedName>
        <fullName evidence="3">phospholipase D</fullName>
        <ecNumber evidence="3">3.1.4.4</ecNumber>
    </recommendedName>
</protein>
<evidence type="ECO:0000256" key="6">
    <source>
        <dbReference type="ARBA" id="ARBA00023098"/>
    </source>
</evidence>
<dbReference type="Gene3D" id="3.30.870.10">
    <property type="entry name" value="Endonuclease Chain A"/>
    <property type="match status" value="1"/>
</dbReference>
<evidence type="ECO:0000259" key="7">
    <source>
        <dbReference type="PROSITE" id="PS50035"/>
    </source>
</evidence>